<reference evidence="1" key="1">
    <citation type="journal article" date="2022" name="bioRxiv">
        <title>Population genetic analysis of Ophidiomyces ophidiicola, the causative agent of snake fungal disease, indicates recent introductions to the USA.</title>
        <authorList>
            <person name="Ladner J.T."/>
            <person name="Palmer J.M."/>
            <person name="Ettinger C.L."/>
            <person name="Stajich J.E."/>
            <person name="Farrell T.M."/>
            <person name="Glorioso B.M."/>
            <person name="Lawson B."/>
            <person name="Price S.J."/>
            <person name="Stengle A.G."/>
            <person name="Grear D.A."/>
            <person name="Lorch J.M."/>
        </authorList>
    </citation>
    <scope>NUCLEOTIDE SEQUENCE</scope>
    <source>
        <strain evidence="1">NWHC 24266-5</strain>
    </source>
</reference>
<comment type="caution">
    <text evidence="1">The sequence shown here is derived from an EMBL/GenBank/DDBJ whole genome shotgun (WGS) entry which is preliminary data.</text>
</comment>
<dbReference type="EMBL" id="JALBCA010000052">
    <property type="protein sequence ID" value="KAI2386042.1"/>
    <property type="molecule type" value="Genomic_DNA"/>
</dbReference>
<sequence>MATGQLFDFPFGVPLLARVSRLLESNDVPNVLWGNFLVTIYGVPSLSNDIAFAVPNDKVSAARATLCRTDLKECNAECYVMDPFRTHPHPAVHFHLHNHDLYISIYPQSQVLPNLPNLTKSIADVISAADPSLPSPQVGYGSGALPPKYAFVRIPSPSCFTEACLINVSRLARKSDLGEVHYLCLVTYMVEYVDDRGSFKLDSLKRVFQDFINEAFNGSDGDAFINAKKKFYALDL</sequence>
<protein>
    <submittedName>
        <fullName evidence="1">Uncharacterized protein</fullName>
    </submittedName>
</protein>
<organism evidence="1">
    <name type="scientific">Ophidiomyces ophidiicola</name>
    <dbReference type="NCBI Taxonomy" id="1387563"/>
    <lineage>
        <taxon>Eukaryota</taxon>
        <taxon>Fungi</taxon>
        <taxon>Dikarya</taxon>
        <taxon>Ascomycota</taxon>
        <taxon>Pezizomycotina</taxon>
        <taxon>Eurotiomycetes</taxon>
        <taxon>Eurotiomycetidae</taxon>
        <taxon>Onygenales</taxon>
        <taxon>Onygenaceae</taxon>
        <taxon>Ophidiomyces</taxon>
    </lineage>
</organism>
<gene>
    <name evidence="1" type="ORF">LOY88_003806</name>
</gene>
<accession>A0ACB8UVJ3</accession>
<name>A0ACB8UVJ3_9EURO</name>
<evidence type="ECO:0000313" key="1">
    <source>
        <dbReference type="EMBL" id="KAI2386042.1"/>
    </source>
</evidence>
<proteinExistence type="predicted"/>